<organism evidence="3 4">
    <name type="scientific">Pseudopedobacter saltans</name>
    <dbReference type="NCBI Taxonomy" id="151895"/>
    <lineage>
        <taxon>Bacteria</taxon>
        <taxon>Pseudomonadati</taxon>
        <taxon>Bacteroidota</taxon>
        <taxon>Sphingobacteriia</taxon>
        <taxon>Sphingobacteriales</taxon>
        <taxon>Sphingobacteriaceae</taxon>
        <taxon>Pseudopedobacter</taxon>
    </lineage>
</organism>
<evidence type="ECO:0000313" key="3">
    <source>
        <dbReference type="EMBL" id="PZP50179.1"/>
    </source>
</evidence>
<evidence type="ECO:0000313" key="4">
    <source>
        <dbReference type="Proteomes" id="UP000249645"/>
    </source>
</evidence>
<comment type="caution">
    <text evidence="3">The sequence shown here is derived from an EMBL/GenBank/DDBJ whole genome shotgun (WGS) entry which is preliminary data.</text>
</comment>
<protein>
    <recommendedName>
        <fullName evidence="2">TPM domain-containing protein</fullName>
    </recommendedName>
</protein>
<reference evidence="3 4" key="1">
    <citation type="submission" date="2017-11" db="EMBL/GenBank/DDBJ databases">
        <title>Infants hospitalized years apart are colonized by the same room-sourced microbial strains.</title>
        <authorList>
            <person name="Brooks B."/>
            <person name="Olm M.R."/>
            <person name="Firek B.A."/>
            <person name="Baker R."/>
            <person name="Thomas B.C."/>
            <person name="Morowitz M.J."/>
            <person name="Banfield J.F."/>
        </authorList>
    </citation>
    <scope>NUCLEOTIDE SEQUENCE [LARGE SCALE GENOMIC DNA]</scope>
    <source>
        <strain evidence="3">S2_009_000_R2_76</strain>
    </source>
</reference>
<feature type="domain" description="TPM" evidence="2">
    <location>
        <begin position="56"/>
        <end position="181"/>
    </location>
</feature>
<dbReference type="InterPro" id="IPR007621">
    <property type="entry name" value="TPM_dom"/>
</dbReference>
<sequence>MEKVKILIAVSLMFLLGSSSAFGQNKLVNNTSTDKNDLDAYRKSVYDNPPVPDGFVNDFENIFTEEENASLDSLIRDFDKKTGIEIAFISFDTSMTVVDSIEALGLKMANVWGVGQKDKNNGVIVGVSSGYGQVKILYGTGIDKLVSSKETNDIIQKHFVPYYEKDQYYEGSLAGLKALMALLQSRYKP</sequence>
<dbReference type="Gene3D" id="3.10.310.50">
    <property type="match status" value="1"/>
</dbReference>
<evidence type="ECO:0000259" key="2">
    <source>
        <dbReference type="Pfam" id="PF04536"/>
    </source>
</evidence>
<accession>A0A2W5H8R2</accession>
<keyword evidence="1" id="KW-0732">Signal</keyword>
<gene>
    <name evidence="3" type="ORF">DI598_06180</name>
</gene>
<dbReference type="AlphaFoldDB" id="A0A2W5H8R2"/>
<feature type="signal peptide" evidence="1">
    <location>
        <begin position="1"/>
        <end position="23"/>
    </location>
</feature>
<feature type="chain" id="PRO_5015962187" description="TPM domain-containing protein" evidence="1">
    <location>
        <begin position="24"/>
        <end position="189"/>
    </location>
</feature>
<dbReference type="Pfam" id="PF04536">
    <property type="entry name" value="TPM_phosphatase"/>
    <property type="match status" value="1"/>
</dbReference>
<proteinExistence type="predicted"/>
<dbReference type="EMBL" id="QFOI01000078">
    <property type="protein sequence ID" value="PZP50179.1"/>
    <property type="molecule type" value="Genomic_DNA"/>
</dbReference>
<dbReference type="Proteomes" id="UP000249645">
    <property type="component" value="Unassembled WGS sequence"/>
</dbReference>
<dbReference type="PANTHER" id="PTHR30373">
    <property type="entry name" value="UPF0603 PROTEIN YGCG"/>
    <property type="match status" value="1"/>
</dbReference>
<evidence type="ECO:0000256" key="1">
    <source>
        <dbReference type="SAM" id="SignalP"/>
    </source>
</evidence>
<dbReference type="PANTHER" id="PTHR30373:SF2">
    <property type="entry name" value="UPF0603 PROTEIN YGCG"/>
    <property type="match status" value="1"/>
</dbReference>
<name>A0A2W5H8R2_9SPHI</name>